<proteinExistence type="predicted"/>
<gene>
    <name evidence="1" type="ORF">LP52_10980</name>
</gene>
<organism evidence="1 2">
    <name type="scientific">Streptomonospora alba</name>
    <dbReference type="NCBI Taxonomy" id="183763"/>
    <lineage>
        <taxon>Bacteria</taxon>
        <taxon>Bacillati</taxon>
        <taxon>Actinomycetota</taxon>
        <taxon>Actinomycetes</taxon>
        <taxon>Streptosporangiales</taxon>
        <taxon>Nocardiopsidaceae</taxon>
        <taxon>Streptomonospora</taxon>
    </lineage>
</organism>
<reference evidence="2" key="1">
    <citation type="journal article" date="2015" name="Chem. Biol.">
        <title>Structure, bioactivity, and resistance mechanism of streptomonomicin, an unusual lasso Peptide from an understudied halophilic actinomycete.</title>
        <authorList>
            <person name="Metelev M."/>
            <person name="Tietz J.I."/>
            <person name="Melby J.O."/>
            <person name="Blair P.M."/>
            <person name="Zhu L."/>
            <person name="Livnat I."/>
            <person name="Severinov K."/>
            <person name="Mitchell D.A."/>
        </authorList>
    </citation>
    <scope>NUCLEOTIDE SEQUENCE [LARGE SCALE GENOMIC DNA]</scope>
    <source>
        <strain evidence="2">YIM 90003</strain>
    </source>
</reference>
<evidence type="ECO:0000313" key="1">
    <source>
        <dbReference type="EMBL" id="KIH98960.1"/>
    </source>
</evidence>
<name>A0A0C2JJ74_9ACTN</name>
<keyword evidence="2" id="KW-1185">Reference proteome</keyword>
<accession>A0A0C2JJ74</accession>
<dbReference type="AlphaFoldDB" id="A0A0C2JJ74"/>
<protein>
    <submittedName>
        <fullName evidence="1">Uncharacterized protein</fullName>
    </submittedName>
</protein>
<dbReference type="Proteomes" id="UP000031675">
    <property type="component" value="Unassembled WGS sequence"/>
</dbReference>
<evidence type="ECO:0000313" key="2">
    <source>
        <dbReference type="Proteomes" id="UP000031675"/>
    </source>
</evidence>
<dbReference type="EMBL" id="JROO01000018">
    <property type="protein sequence ID" value="KIH98960.1"/>
    <property type="molecule type" value="Genomic_DNA"/>
</dbReference>
<comment type="caution">
    <text evidence="1">The sequence shown here is derived from an EMBL/GenBank/DDBJ whole genome shotgun (WGS) entry which is preliminary data.</text>
</comment>
<sequence>MEEIGGLAGLVPAQSRPVDLVYRPLGSAGTESDGQRDVASAAARTAVAAEIEKLRPGEPYVLHQGRVADYPGMAPELEGDELLVFGVVYRFGE</sequence>